<sequence length="1052" mass="116644">MIKKLLYFNLLLLVSISGGILNAQEYCSFDDVNERYLAQNPQIKQMINIAEKEMSLAMESGKLFHKNTGQIYEIPVVVHVFADDSPLGTLGNPSDTQIQEWINFTNQLYENSYYEGNSSTVFPFRLVLAKRDPSCENTNGIERFDLSHNQDYNEFGLIYTGTKGITEAELRKMSRWDPRSYYNIYVTNKIDGFDGSSGGGTNGYAYLYGAAGNSVDGAYHHSGVVGIKPTLGHEIGHALGLYHTFGQKSSTTECQTTSANNPYTTGDLVADTSPTINGNYYRQVYGVSQPTSAIINGCTNEPFDDVVTNVMNYGSYRNKFTQGQADRSVSLFLQFRSSLLSSKALVPVDENESQIVLIESCIPSPSTLLQGAYGYGISGVKFGDINVASSPKDGSNAYYTDYSKKCLIKNTFTEVYEGRTYEMILSEKTANPVSFIAYLDFNNDGVFTENEIILPKVNIPAETGVWTEKTHTFSIHIPKNVVKNKPLRLRVIGDSSNASFGACDTRSRGEIEDYAVVIKSNTTVWNGESWSEGVPDITKEAIVRGNLLLSTDLIANKITLETGSVIIKTGSVLKVENEILNNLTADKFIIEDGANIIQRNSDAINTGEFTVIVNSTPMIFNDAMLWSSPVEGQNVRSFSVNTLEKRFYIYNEQTNKFASLFVNDPLYPNSNLQNPATYNFENGLGYHIRVSNNHTQVKPGSIFKGKFIGTLNNGIIQQVVKKDNLGYNLIGNPYPSSIDAVKFFDSNPSVQTIYFWTHEAPLTSSGYASNNYASFNLTGGTQAAAGGIVPNGIIAKGQGFIVETDEATILSFDNIHRTDDLSAILFKNQDESKRIWINLFEGTQAKNQILIGYIKGATNGFDPRMDAKLNPNYDGSVVYSLIDKLVDRFVIQGRGLPFSTEDVVKLGFEAKSNASYTIELDNTENIADDMAIFLHDKEEKQVVDLRKQAYTFSSQIGVYNERFEVIYMNKTLGVNDTPKRETIVFKNNNAIVIESSKEIKSIEVYDISGRLILSKSTSGKKVSLTNLPKLNEVLVIKIINTDQTITSTKILF</sequence>
<evidence type="ECO:0000259" key="10">
    <source>
        <dbReference type="Pfam" id="PF05572"/>
    </source>
</evidence>
<evidence type="ECO:0000313" key="13">
    <source>
        <dbReference type="Proteomes" id="UP000297998"/>
    </source>
</evidence>
<evidence type="ECO:0000256" key="6">
    <source>
        <dbReference type="ARBA" id="ARBA00022833"/>
    </source>
</evidence>
<name>A0A4Z1BXL7_9FLAO</name>
<evidence type="ECO:0000256" key="8">
    <source>
        <dbReference type="ARBA" id="ARBA00023157"/>
    </source>
</evidence>
<dbReference type="PANTHER" id="PTHR47466:SF1">
    <property type="entry name" value="METALLOPROTEASE MEP1 (AFU_ORTHOLOGUE AFUA_1G07730)-RELATED"/>
    <property type="match status" value="1"/>
</dbReference>
<dbReference type="GO" id="GO:0008237">
    <property type="term" value="F:metallopeptidase activity"/>
    <property type="evidence" value="ECO:0007669"/>
    <property type="project" value="UniProtKB-KW"/>
</dbReference>
<feature type="signal peptide" evidence="9">
    <location>
        <begin position="1"/>
        <end position="23"/>
    </location>
</feature>
<reference evidence="12 13" key="1">
    <citation type="submission" date="2019-03" db="EMBL/GenBank/DDBJ databases">
        <title>Empedobacter tilapiae sp. nov., isolated from an intestine of Nile tilapia Oreochromis niloticus.</title>
        <authorList>
            <person name="Kim Y.-O."/>
            <person name="Yoon J.-H."/>
        </authorList>
    </citation>
    <scope>NUCLEOTIDE SEQUENCE [LARGE SCALE GENOMIC DNA]</scope>
    <source>
        <strain evidence="12 13">MRS2</strain>
    </source>
</reference>
<keyword evidence="8" id="KW-1015">Disulfide bond</keyword>
<evidence type="ECO:0000256" key="1">
    <source>
        <dbReference type="ARBA" id="ARBA00008721"/>
    </source>
</evidence>
<keyword evidence="4 9" id="KW-0732">Signal</keyword>
<feature type="chain" id="PRO_5021394129" evidence="9">
    <location>
        <begin position="24"/>
        <end position="1052"/>
    </location>
</feature>
<keyword evidence="6" id="KW-0862">Zinc</keyword>
<dbReference type="EMBL" id="SRPE01000005">
    <property type="protein sequence ID" value="TGN27295.1"/>
    <property type="molecule type" value="Genomic_DNA"/>
</dbReference>
<feature type="domain" description="GEVED" evidence="11">
    <location>
        <begin position="436"/>
        <end position="516"/>
    </location>
</feature>
<comment type="similarity">
    <text evidence="1">Belongs to the peptidase M43B family.</text>
</comment>
<dbReference type="Pfam" id="PF20009">
    <property type="entry name" value="GEVED"/>
    <property type="match status" value="1"/>
</dbReference>
<evidence type="ECO:0000313" key="12">
    <source>
        <dbReference type="EMBL" id="TGN27295.1"/>
    </source>
</evidence>
<keyword evidence="3" id="KW-0479">Metal-binding</keyword>
<dbReference type="InterPro" id="IPR045474">
    <property type="entry name" value="GEVED"/>
</dbReference>
<dbReference type="SUPFAM" id="SSF55486">
    <property type="entry name" value="Metalloproteases ('zincins'), catalytic domain"/>
    <property type="match status" value="1"/>
</dbReference>
<comment type="caution">
    <text evidence="12">The sequence shown here is derived from an EMBL/GenBank/DDBJ whole genome shotgun (WGS) entry which is preliminary data.</text>
</comment>
<dbReference type="InterPro" id="IPR008754">
    <property type="entry name" value="Peptidase_M43"/>
</dbReference>
<dbReference type="Pfam" id="PF05572">
    <property type="entry name" value="Peptidase_M43"/>
    <property type="match status" value="1"/>
</dbReference>
<accession>A0A4Z1BXL7</accession>
<dbReference type="GO" id="GO:0046872">
    <property type="term" value="F:metal ion binding"/>
    <property type="evidence" value="ECO:0007669"/>
    <property type="project" value="UniProtKB-KW"/>
</dbReference>
<keyword evidence="2" id="KW-0645">Protease</keyword>
<evidence type="ECO:0000256" key="3">
    <source>
        <dbReference type="ARBA" id="ARBA00022723"/>
    </source>
</evidence>
<proteinExistence type="inferred from homology"/>
<dbReference type="Proteomes" id="UP000297998">
    <property type="component" value="Unassembled WGS sequence"/>
</dbReference>
<keyword evidence="5" id="KW-0378">Hydrolase</keyword>
<gene>
    <name evidence="12" type="ORF">E4J94_08795</name>
</gene>
<evidence type="ECO:0000256" key="2">
    <source>
        <dbReference type="ARBA" id="ARBA00022670"/>
    </source>
</evidence>
<feature type="domain" description="Peptidase M43 pregnancy-associated plasma-A" evidence="10">
    <location>
        <begin position="174"/>
        <end position="329"/>
    </location>
</feature>
<evidence type="ECO:0000256" key="4">
    <source>
        <dbReference type="ARBA" id="ARBA00022729"/>
    </source>
</evidence>
<dbReference type="RefSeq" id="WP_135835444.1">
    <property type="nucleotide sequence ID" value="NZ_SRPE01000005.1"/>
</dbReference>
<dbReference type="PANTHER" id="PTHR47466">
    <property type="match status" value="1"/>
</dbReference>
<protein>
    <submittedName>
        <fullName evidence="12">Uncharacterized protein</fullName>
    </submittedName>
</protein>
<keyword evidence="13" id="KW-1185">Reference proteome</keyword>
<dbReference type="GO" id="GO:0006508">
    <property type="term" value="P:proteolysis"/>
    <property type="evidence" value="ECO:0007669"/>
    <property type="project" value="UniProtKB-KW"/>
</dbReference>
<evidence type="ECO:0000256" key="7">
    <source>
        <dbReference type="ARBA" id="ARBA00023049"/>
    </source>
</evidence>
<dbReference type="OrthoDB" id="6385856at2"/>
<dbReference type="Gene3D" id="3.40.390.10">
    <property type="entry name" value="Collagenase (Catalytic Domain)"/>
    <property type="match status" value="1"/>
</dbReference>
<keyword evidence="7" id="KW-0482">Metalloprotease</keyword>
<organism evidence="12 13">
    <name type="scientific">Empedobacter tilapiae</name>
    <dbReference type="NCBI Taxonomy" id="2491114"/>
    <lineage>
        <taxon>Bacteria</taxon>
        <taxon>Pseudomonadati</taxon>
        <taxon>Bacteroidota</taxon>
        <taxon>Flavobacteriia</taxon>
        <taxon>Flavobacteriales</taxon>
        <taxon>Weeksellaceae</taxon>
        <taxon>Empedobacter</taxon>
    </lineage>
</organism>
<evidence type="ECO:0000256" key="9">
    <source>
        <dbReference type="SAM" id="SignalP"/>
    </source>
</evidence>
<evidence type="ECO:0000259" key="11">
    <source>
        <dbReference type="Pfam" id="PF20009"/>
    </source>
</evidence>
<evidence type="ECO:0000256" key="5">
    <source>
        <dbReference type="ARBA" id="ARBA00022801"/>
    </source>
</evidence>
<dbReference type="AlphaFoldDB" id="A0A4Z1BXL7"/>
<dbReference type="InterPro" id="IPR024079">
    <property type="entry name" value="MetalloPept_cat_dom_sf"/>
</dbReference>